<keyword evidence="2" id="KW-1185">Reference proteome</keyword>
<dbReference type="PANTHER" id="PTHR46487:SF1">
    <property type="entry name" value="DNA REPAIR PROTEIN XRCC3"/>
    <property type="match status" value="1"/>
</dbReference>
<dbReference type="GO" id="GO:0033065">
    <property type="term" value="C:Rad51C-XRCC3 complex"/>
    <property type="evidence" value="ECO:0007669"/>
    <property type="project" value="TreeGrafter"/>
</dbReference>
<protein>
    <submittedName>
        <fullName evidence="1">Uncharacterized protein</fullName>
    </submittedName>
</protein>
<dbReference type="GO" id="GO:0045003">
    <property type="term" value="P:double-strand break repair via synthesis-dependent strand annealing"/>
    <property type="evidence" value="ECO:0007669"/>
    <property type="project" value="TreeGrafter"/>
</dbReference>
<evidence type="ECO:0000313" key="1">
    <source>
        <dbReference type="EMBL" id="TNJ29247.1"/>
    </source>
</evidence>
<dbReference type="VEuPathDB" id="GiardiaDB:GMRT_14514"/>
<proteinExistence type="predicted"/>
<dbReference type="AlphaFoldDB" id="A0A4Z1T7W3"/>
<sequence length="404" mass="44760">MTHTLPSRPLPSGVHLQGLSPEAFLEACSLELASKQGTTGIMIERQKRLIREIYGIGEKNLHIYLPVSQGLDSPLCPLDHVLYEVIRTGNLIEISGEAGTGKTRLLLRVIATVLLTTEYEIAFIVTVIDDVLGMLIEFINQLTRTPLSSSELTQLLQRLHFLREVTPSSLTELFNPRSEVWQLCLTRPNLKLLCLDSVGFLRILYANTSATTNVGATLGQYLRRMASIRELAILVTNQVADYIPTATTASSANQRAEMRQFPGQGIPGALPHLPSNTLEDSNTLYIYSFGLPASFENNGSNLWLSDPDASYPLLMEHVEGPIGIYPRVSFIPYRAQRTYYRDVVMSSGKLVTPSLGLNWADNLDTRIMLALGTHRLFHVLWSPHLSAASGILQITSQDMDGQKT</sequence>
<dbReference type="InterPro" id="IPR027417">
    <property type="entry name" value="P-loop_NTPase"/>
</dbReference>
<organism evidence="1 2">
    <name type="scientific">Giardia muris</name>
    <dbReference type="NCBI Taxonomy" id="5742"/>
    <lineage>
        <taxon>Eukaryota</taxon>
        <taxon>Metamonada</taxon>
        <taxon>Diplomonadida</taxon>
        <taxon>Hexamitidae</taxon>
        <taxon>Giardiinae</taxon>
        <taxon>Giardia</taxon>
    </lineage>
</organism>
<accession>A0A4Z1T7W3</accession>
<dbReference type="SUPFAM" id="SSF52540">
    <property type="entry name" value="P-loop containing nucleoside triphosphate hydrolases"/>
    <property type="match status" value="1"/>
</dbReference>
<evidence type="ECO:0000313" key="2">
    <source>
        <dbReference type="Proteomes" id="UP000315496"/>
    </source>
</evidence>
<dbReference type="Proteomes" id="UP000315496">
    <property type="component" value="Chromosome 1"/>
</dbReference>
<dbReference type="OrthoDB" id="336321at2759"/>
<dbReference type="EMBL" id="VDLU01000001">
    <property type="protein sequence ID" value="TNJ29247.1"/>
    <property type="molecule type" value="Genomic_DNA"/>
</dbReference>
<dbReference type="GO" id="GO:0071140">
    <property type="term" value="P:resolution of mitotic recombination intermediates"/>
    <property type="evidence" value="ECO:0007669"/>
    <property type="project" value="TreeGrafter"/>
</dbReference>
<reference evidence="1 2" key="1">
    <citation type="submission" date="2019-05" db="EMBL/GenBank/DDBJ databases">
        <title>The compact genome of Giardia muris reveals important steps in the evolution of intestinal protozoan parasites.</title>
        <authorList>
            <person name="Xu F."/>
            <person name="Jimenez-Gonzalez A."/>
            <person name="Einarsson E."/>
            <person name="Astvaldsson A."/>
            <person name="Peirasmaki D."/>
            <person name="Eckmann L."/>
            <person name="Andersson J.O."/>
            <person name="Svard S.G."/>
            <person name="Jerlstrom-Hultqvist J."/>
        </authorList>
    </citation>
    <scope>NUCLEOTIDE SEQUENCE [LARGE SCALE GENOMIC DNA]</scope>
    <source>
        <strain evidence="1 2">Roberts-Thomson</strain>
    </source>
</reference>
<dbReference type="GO" id="GO:0000722">
    <property type="term" value="P:telomere maintenance via recombination"/>
    <property type="evidence" value="ECO:0007669"/>
    <property type="project" value="TreeGrafter"/>
</dbReference>
<dbReference type="GO" id="GO:0000400">
    <property type="term" value="F:four-way junction DNA binding"/>
    <property type="evidence" value="ECO:0007669"/>
    <property type="project" value="TreeGrafter"/>
</dbReference>
<dbReference type="Gene3D" id="3.40.50.300">
    <property type="entry name" value="P-loop containing nucleotide triphosphate hydrolases"/>
    <property type="match status" value="1"/>
</dbReference>
<comment type="caution">
    <text evidence="1">The sequence shown here is derived from an EMBL/GenBank/DDBJ whole genome shotgun (WGS) entry which is preliminary data.</text>
</comment>
<dbReference type="PANTHER" id="PTHR46487">
    <property type="entry name" value="DNA REPAIR PROTEIN XRCC3"/>
    <property type="match status" value="1"/>
</dbReference>
<dbReference type="GO" id="GO:0090656">
    <property type="term" value="P:t-circle formation"/>
    <property type="evidence" value="ECO:0007669"/>
    <property type="project" value="TreeGrafter"/>
</dbReference>
<gene>
    <name evidence="1" type="ORF">GMRT_14514</name>
</gene>
<name>A0A4Z1T7W3_GIAMU</name>
<dbReference type="GO" id="GO:0005657">
    <property type="term" value="C:replication fork"/>
    <property type="evidence" value="ECO:0007669"/>
    <property type="project" value="TreeGrafter"/>
</dbReference>